<evidence type="ECO:0000259" key="10">
    <source>
        <dbReference type="PROSITE" id="PS51296"/>
    </source>
</evidence>
<dbReference type="InterPro" id="IPR005805">
    <property type="entry name" value="Rieske_Fe-S_prot_C"/>
</dbReference>
<dbReference type="SUPFAM" id="SSF50022">
    <property type="entry name" value="ISP domain"/>
    <property type="match status" value="1"/>
</dbReference>
<gene>
    <name evidence="11" type="ORF">GCM10010140_53720</name>
</gene>
<evidence type="ECO:0000256" key="7">
    <source>
        <dbReference type="ARBA" id="ARBA00023157"/>
    </source>
</evidence>
<protein>
    <recommendedName>
        <fullName evidence="2">Cytochrome bc1 complex Rieske iron-sulfur subunit</fullName>
    </recommendedName>
    <alternativeName>
        <fullName evidence="8">Cytochrome bc1 reductase complex subunit QcrA</fullName>
    </alternativeName>
</protein>
<keyword evidence="5" id="KW-0408">Iron</keyword>
<keyword evidence="6" id="KW-0411">Iron-sulfur</keyword>
<keyword evidence="7" id="KW-1015">Disulfide bond</keyword>
<sequence>MSSSEGSAMPTRRHVIGATAAAVACGAALAGCAAEDPGPAIVPPGVKGKVVAQTSDVPVGGGLVISQWKILITQPSSGVFKAFSASCPHRGCAVGGVADGKINCPCHGSQFAADSGKLLRGPAEAPLAEFPLKVEGSGIVLV</sequence>
<dbReference type="PRINTS" id="PR00162">
    <property type="entry name" value="RIESKE"/>
</dbReference>
<evidence type="ECO:0000313" key="12">
    <source>
        <dbReference type="Proteomes" id="UP000611554"/>
    </source>
</evidence>
<dbReference type="InterPro" id="IPR006311">
    <property type="entry name" value="TAT_signal"/>
</dbReference>
<dbReference type="PROSITE" id="PS51318">
    <property type="entry name" value="TAT"/>
    <property type="match status" value="1"/>
</dbReference>
<comment type="caution">
    <text evidence="11">The sequence shown here is derived from an EMBL/GenBank/DDBJ whole genome shotgun (WGS) entry which is preliminary data.</text>
</comment>
<evidence type="ECO:0000256" key="1">
    <source>
        <dbReference type="ARBA" id="ARBA00002494"/>
    </source>
</evidence>
<dbReference type="InterPro" id="IPR019546">
    <property type="entry name" value="TAT_signal_bac_arc"/>
</dbReference>
<evidence type="ECO:0000256" key="4">
    <source>
        <dbReference type="ARBA" id="ARBA00022723"/>
    </source>
</evidence>
<dbReference type="InterPro" id="IPR014349">
    <property type="entry name" value="Rieske_Fe-S_prot"/>
</dbReference>
<dbReference type="CDD" id="cd03467">
    <property type="entry name" value="Rieske"/>
    <property type="match status" value="1"/>
</dbReference>
<feature type="domain" description="Rieske" evidence="10">
    <location>
        <begin position="49"/>
        <end position="141"/>
    </location>
</feature>
<keyword evidence="12" id="KW-1185">Reference proteome</keyword>
<evidence type="ECO:0000256" key="9">
    <source>
        <dbReference type="ARBA" id="ARBA00034078"/>
    </source>
</evidence>
<dbReference type="NCBIfam" id="TIGR01409">
    <property type="entry name" value="TAT_signal_seq"/>
    <property type="match status" value="1"/>
</dbReference>
<evidence type="ECO:0000256" key="8">
    <source>
        <dbReference type="ARBA" id="ARBA00029586"/>
    </source>
</evidence>
<name>A0ABQ2R8N8_9ACTN</name>
<proteinExistence type="predicted"/>
<keyword evidence="3" id="KW-0001">2Fe-2S</keyword>
<evidence type="ECO:0000256" key="2">
    <source>
        <dbReference type="ARBA" id="ARBA00015816"/>
    </source>
</evidence>
<organism evidence="11 12">
    <name type="scientific">Streptosporangium pseudovulgare</name>
    <dbReference type="NCBI Taxonomy" id="35765"/>
    <lineage>
        <taxon>Bacteria</taxon>
        <taxon>Bacillati</taxon>
        <taxon>Actinomycetota</taxon>
        <taxon>Actinomycetes</taxon>
        <taxon>Streptosporangiales</taxon>
        <taxon>Streptosporangiaceae</taxon>
        <taxon>Streptosporangium</taxon>
    </lineage>
</organism>
<dbReference type="Gene3D" id="2.102.10.10">
    <property type="entry name" value="Rieske [2Fe-2S] iron-sulphur domain"/>
    <property type="match status" value="1"/>
</dbReference>
<dbReference type="PROSITE" id="PS51296">
    <property type="entry name" value="RIESKE"/>
    <property type="match status" value="1"/>
</dbReference>
<evidence type="ECO:0000256" key="5">
    <source>
        <dbReference type="ARBA" id="ARBA00023004"/>
    </source>
</evidence>
<accession>A0ABQ2R8N8</accession>
<evidence type="ECO:0000256" key="3">
    <source>
        <dbReference type="ARBA" id="ARBA00022714"/>
    </source>
</evidence>
<dbReference type="EMBL" id="BMQJ01000014">
    <property type="protein sequence ID" value="GGQ16646.1"/>
    <property type="molecule type" value="Genomic_DNA"/>
</dbReference>
<evidence type="ECO:0000256" key="6">
    <source>
        <dbReference type="ARBA" id="ARBA00023014"/>
    </source>
</evidence>
<evidence type="ECO:0000313" key="11">
    <source>
        <dbReference type="EMBL" id="GGQ16646.1"/>
    </source>
</evidence>
<dbReference type="InterPro" id="IPR036922">
    <property type="entry name" value="Rieske_2Fe-2S_sf"/>
</dbReference>
<comment type="cofactor">
    <cofactor evidence="9">
        <name>[2Fe-2S] cluster</name>
        <dbReference type="ChEBI" id="CHEBI:190135"/>
    </cofactor>
</comment>
<comment type="function">
    <text evidence="1">Iron-sulfur subunit of the cytochrome bc1 complex, an essential component of the respiratory electron transport chain required for ATP synthesis. The bc1 complex catalyzes the oxidation of menaquinol and the reduction of cytochrome c in the respiratory chain. The bc1 complex operates through a Q-cycle mechanism that couples electron transfer to generation of the proton gradient that drives ATP synthesis.</text>
</comment>
<reference evidence="12" key="1">
    <citation type="journal article" date="2019" name="Int. J. Syst. Evol. Microbiol.">
        <title>The Global Catalogue of Microorganisms (GCM) 10K type strain sequencing project: providing services to taxonomists for standard genome sequencing and annotation.</title>
        <authorList>
            <consortium name="The Broad Institute Genomics Platform"/>
            <consortium name="The Broad Institute Genome Sequencing Center for Infectious Disease"/>
            <person name="Wu L."/>
            <person name="Ma J."/>
        </authorList>
    </citation>
    <scope>NUCLEOTIDE SEQUENCE [LARGE SCALE GENOMIC DNA]</scope>
    <source>
        <strain evidence="12">JCM 3115</strain>
    </source>
</reference>
<dbReference type="Proteomes" id="UP000611554">
    <property type="component" value="Unassembled WGS sequence"/>
</dbReference>
<dbReference type="Pfam" id="PF00355">
    <property type="entry name" value="Rieske"/>
    <property type="match status" value="1"/>
</dbReference>
<dbReference type="InterPro" id="IPR017941">
    <property type="entry name" value="Rieske_2Fe-2S"/>
</dbReference>
<keyword evidence="4" id="KW-0479">Metal-binding</keyword>
<dbReference type="PANTHER" id="PTHR10134">
    <property type="entry name" value="CYTOCHROME B-C1 COMPLEX SUBUNIT RIESKE, MITOCHONDRIAL"/>
    <property type="match status" value="1"/>
</dbReference>